<feature type="compositionally biased region" description="Basic and acidic residues" evidence="5">
    <location>
        <begin position="391"/>
        <end position="403"/>
    </location>
</feature>
<organism evidence="7 8">
    <name type="scientific">Gloeophyllum trabeum (strain ATCC 11539 / FP-39264 / Madison 617)</name>
    <name type="common">Brown rot fungus</name>
    <dbReference type="NCBI Taxonomy" id="670483"/>
    <lineage>
        <taxon>Eukaryota</taxon>
        <taxon>Fungi</taxon>
        <taxon>Dikarya</taxon>
        <taxon>Basidiomycota</taxon>
        <taxon>Agaricomycotina</taxon>
        <taxon>Agaricomycetes</taxon>
        <taxon>Gloeophyllales</taxon>
        <taxon>Gloeophyllaceae</taxon>
        <taxon>Gloeophyllum</taxon>
    </lineage>
</organism>
<evidence type="ECO:0000256" key="2">
    <source>
        <dbReference type="ARBA" id="ARBA00022692"/>
    </source>
</evidence>
<evidence type="ECO:0000313" key="7">
    <source>
        <dbReference type="EMBL" id="EPQ56951.1"/>
    </source>
</evidence>
<accession>S7QAK7</accession>
<dbReference type="AlphaFoldDB" id="S7QAK7"/>
<dbReference type="EMBL" id="KB469299">
    <property type="protein sequence ID" value="EPQ56951.1"/>
    <property type="molecule type" value="Genomic_DNA"/>
</dbReference>
<dbReference type="Proteomes" id="UP000030669">
    <property type="component" value="Unassembled WGS sequence"/>
</dbReference>
<dbReference type="PANTHER" id="PTHR23112:SF37">
    <property type="entry name" value="G PROTEIN-COUPLED RECEPTOR GPR1"/>
    <property type="match status" value="1"/>
</dbReference>
<feature type="region of interest" description="Disordered" evidence="5">
    <location>
        <begin position="375"/>
        <end position="450"/>
    </location>
</feature>
<dbReference type="PANTHER" id="PTHR23112">
    <property type="entry name" value="G PROTEIN-COUPLED RECEPTOR 157-RELATED"/>
    <property type="match status" value="1"/>
</dbReference>
<keyword evidence="8" id="KW-1185">Reference proteome</keyword>
<name>S7QAK7_GLOTA</name>
<dbReference type="OMA" id="DIETWRY"/>
<keyword evidence="3 6" id="KW-1133">Transmembrane helix</keyword>
<feature type="transmembrane region" description="Helical" evidence="6">
    <location>
        <begin position="299"/>
        <end position="319"/>
    </location>
</feature>
<dbReference type="KEGG" id="gtr:GLOTRDRAFT_127335"/>
<feature type="transmembrane region" description="Helical" evidence="6">
    <location>
        <begin position="112"/>
        <end position="135"/>
    </location>
</feature>
<sequence>MNIGSITASGLTTNASLSNDPYGNFSITGFNGTRCWWQDFDNSIYNGSNNPHPPIHCLSSGDQLGLMLDVEAGLISGVAVLLASLLILRNLWRYLSSAERQRVGFIQEAADIYVLLLFFFEIFQALGGITSIEWLRTGIVRSGGYCTAQGILQEFGEMGVAAATLAIALHTFRVLAWGRFTYDHLVAYIVVCVIIVYDALFVGLSTGINASEGKDYILPDPFWCWVGDAYKKQRILGEYLWIWFALVGSIVLYPPLYFLLRGDISFDPNSWYRIRIHRRGKGSADATQGINPLSLRGMLAYPAVYAFTVLPLSVTRWTTFHLKGAASFSPNAALTGGTFFAETLFRLSGVFNVILLLLIRPQLLSFRRAAGAQAPSLDSLDEATGNGGGDPAEHRPSLSERGHSIGMQEMHSGNGRGPPNGLAALEEHGGWDLEHNDDSQSLQGPDGVRS</sequence>
<dbReference type="eggNOG" id="ENOG502SHFR">
    <property type="taxonomic scope" value="Eukaryota"/>
</dbReference>
<evidence type="ECO:0008006" key="9">
    <source>
        <dbReference type="Google" id="ProtNLM"/>
    </source>
</evidence>
<keyword evidence="2 6" id="KW-0812">Transmembrane</keyword>
<reference evidence="7 8" key="1">
    <citation type="journal article" date="2012" name="Science">
        <title>The Paleozoic origin of enzymatic lignin decomposition reconstructed from 31 fungal genomes.</title>
        <authorList>
            <person name="Floudas D."/>
            <person name="Binder M."/>
            <person name="Riley R."/>
            <person name="Barry K."/>
            <person name="Blanchette R.A."/>
            <person name="Henrissat B."/>
            <person name="Martinez A.T."/>
            <person name="Otillar R."/>
            <person name="Spatafora J.W."/>
            <person name="Yadav J.S."/>
            <person name="Aerts A."/>
            <person name="Benoit I."/>
            <person name="Boyd A."/>
            <person name="Carlson A."/>
            <person name="Copeland A."/>
            <person name="Coutinho P.M."/>
            <person name="de Vries R.P."/>
            <person name="Ferreira P."/>
            <person name="Findley K."/>
            <person name="Foster B."/>
            <person name="Gaskell J."/>
            <person name="Glotzer D."/>
            <person name="Gorecki P."/>
            <person name="Heitman J."/>
            <person name="Hesse C."/>
            <person name="Hori C."/>
            <person name="Igarashi K."/>
            <person name="Jurgens J.A."/>
            <person name="Kallen N."/>
            <person name="Kersten P."/>
            <person name="Kohler A."/>
            <person name="Kuees U."/>
            <person name="Kumar T.K.A."/>
            <person name="Kuo A."/>
            <person name="LaButti K."/>
            <person name="Larrondo L.F."/>
            <person name="Lindquist E."/>
            <person name="Ling A."/>
            <person name="Lombard V."/>
            <person name="Lucas S."/>
            <person name="Lundell T."/>
            <person name="Martin R."/>
            <person name="McLaughlin D.J."/>
            <person name="Morgenstern I."/>
            <person name="Morin E."/>
            <person name="Murat C."/>
            <person name="Nagy L.G."/>
            <person name="Nolan M."/>
            <person name="Ohm R.A."/>
            <person name="Patyshakuliyeva A."/>
            <person name="Rokas A."/>
            <person name="Ruiz-Duenas F.J."/>
            <person name="Sabat G."/>
            <person name="Salamov A."/>
            <person name="Samejima M."/>
            <person name="Schmutz J."/>
            <person name="Slot J.C."/>
            <person name="St John F."/>
            <person name="Stenlid J."/>
            <person name="Sun H."/>
            <person name="Sun S."/>
            <person name="Syed K."/>
            <person name="Tsang A."/>
            <person name="Wiebenga A."/>
            <person name="Young D."/>
            <person name="Pisabarro A."/>
            <person name="Eastwood D.C."/>
            <person name="Martin F."/>
            <person name="Cullen D."/>
            <person name="Grigoriev I.V."/>
            <person name="Hibbett D.S."/>
        </authorList>
    </citation>
    <scope>NUCLEOTIDE SEQUENCE [LARGE SCALE GENOMIC DNA]</scope>
    <source>
        <strain evidence="7 8">ATCC 11539</strain>
    </source>
</reference>
<evidence type="ECO:0000313" key="8">
    <source>
        <dbReference type="Proteomes" id="UP000030669"/>
    </source>
</evidence>
<keyword evidence="4 6" id="KW-0472">Membrane</keyword>
<feature type="transmembrane region" description="Helical" evidence="6">
    <location>
        <begin position="155"/>
        <end position="176"/>
    </location>
</feature>
<evidence type="ECO:0000256" key="1">
    <source>
        <dbReference type="ARBA" id="ARBA00004141"/>
    </source>
</evidence>
<feature type="transmembrane region" description="Helical" evidence="6">
    <location>
        <begin position="185"/>
        <end position="208"/>
    </location>
</feature>
<dbReference type="HOGENOM" id="CLU_027149_0_1_1"/>
<evidence type="ECO:0000256" key="4">
    <source>
        <dbReference type="ARBA" id="ARBA00023136"/>
    </source>
</evidence>
<feature type="compositionally biased region" description="Basic and acidic residues" evidence="5">
    <location>
        <begin position="425"/>
        <end position="438"/>
    </location>
</feature>
<gene>
    <name evidence="7" type="ORF">GLOTRDRAFT_127335</name>
</gene>
<dbReference type="GO" id="GO:0005886">
    <property type="term" value="C:plasma membrane"/>
    <property type="evidence" value="ECO:0007669"/>
    <property type="project" value="TreeGrafter"/>
</dbReference>
<feature type="transmembrane region" description="Helical" evidence="6">
    <location>
        <begin position="339"/>
        <end position="359"/>
    </location>
</feature>
<evidence type="ECO:0000256" key="5">
    <source>
        <dbReference type="SAM" id="MobiDB-lite"/>
    </source>
</evidence>
<feature type="transmembrane region" description="Helical" evidence="6">
    <location>
        <begin position="72"/>
        <end position="92"/>
    </location>
</feature>
<proteinExistence type="predicted"/>
<dbReference type="RefSeq" id="XP_007864128.1">
    <property type="nucleotide sequence ID" value="XM_007865937.1"/>
</dbReference>
<feature type="transmembrane region" description="Helical" evidence="6">
    <location>
        <begin position="240"/>
        <end position="260"/>
    </location>
</feature>
<comment type="subcellular location">
    <subcellularLocation>
        <location evidence="1">Membrane</location>
        <topology evidence="1">Multi-pass membrane protein</topology>
    </subcellularLocation>
</comment>
<dbReference type="GeneID" id="19301544"/>
<protein>
    <recommendedName>
        <fullName evidence="9">Glucose receptor Git3 N-terminal domain-containing protein</fullName>
    </recommendedName>
</protein>
<evidence type="ECO:0000256" key="3">
    <source>
        <dbReference type="ARBA" id="ARBA00022989"/>
    </source>
</evidence>
<dbReference type="GO" id="GO:0004930">
    <property type="term" value="F:G protein-coupled receptor activity"/>
    <property type="evidence" value="ECO:0007669"/>
    <property type="project" value="TreeGrafter"/>
</dbReference>
<evidence type="ECO:0000256" key="6">
    <source>
        <dbReference type="SAM" id="Phobius"/>
    </source>
</evidence>
<dbReference type="OrthoDB" id="100006at2759"/>
<dbReference type="GO" id="GO:0007189">
    <property type="term" value="P:adenylate cyclase-activating G protein-coupled receptor signaling pathway"/>
    <property type="evidence" value="ECO:0007669"/>
    <property type="project" value="TreeGrafter"/>
</dbReference>